<reference evidence="1" key="1">
    <citation type="submission" date="2015-12" db="EMBL/GenBank/DDBJ databases">
        <title>Update maize B73 reference genome by single molecule sequencing technologies.</title>
        <authorList>
            <consortium name="Maize Genome Sequencing Project"/>
            <person name="Ware D."/>
        </authorList>
    </citation>
    <scope>NUCLEOTIDE SEQUENCE</scope>
    <source>
        <tissue evidence="1">Seedling</tissue>
    </source>
</reference>
<evidence type="ECO:0000313" key="1">
    <source>
        <dbReference type="EMBL" id="AQK80541.1"/>
    </source>
</evidence>
<proteinExistence type="predicted"/>
<dbReference type="InParanoid" id="A0A1D6LLH5"/>
<organism evidence="1">
    <name type="scientific">Zea mays</name>
    <name type="common">Maize</name>
    <dbReference type="NCBI Taxonomy" id="4577"/>
    <lineage>
        <taxon>Eukaryota</taxon>
        <taxon>Viridiplantae</taxon>
        <taxon>Streptophyta</taxon>
        <taxon>Embryophyta</taxon>
        <taxon>Tracheophyta</taxon>
        <taxon>Spermatophyta</taxon>
        <taxon>Magnoliopsida</taxon>
        <taxon>Liliopsida</taxon>
        <taxon>Poales</taxon>
        <taxon>Poaceae</taxon>
        <taxon>PACMAD clade</taxon>
        <taxon>Panicoideae</taxon>
        <taxon>Andropogonodae</taxon>
        <taxon>Andropogoneae</taxon>
        <taxon>Tripsacinae</taxon>
        <taxon>Zea</taxon>
    </lineage>
</organism>
<dbReference type="EMBL" id="CM000782">
    <property type="protein sequence ID" value="AQK80541.1"/>
    <property type="molecule type" value="Genomic_DNA"/>
</dbReference>
<accession>A0A1D6LLH5</accession>
<gene>
    <name evidence="1" type="ORF">ZEAMMB73_Zm00001d036288</name>
</gene>
<protein>
    <submittedName>
        <fullName evidence="1">Uncharacterized protein</fullName>
    </submittedName>
</protein>
<name>A0A1D6LLH5_MAIZE</name>
<dbReference type="AlphaFoldDB" id="A0A1D6LLH5"/>
<sequence>MLSINFRCLLKDDGKGVREPLDEVVCNEMSSKCYKVFLIMLEWLGSR</sequence>